<evidence type="ECO:0000313" key="1">
    <source>
        <dbReference type="EMBL" id="JAG14195.1"/>
    </source>
</evidence>
<sequence>MSLTSLDIINALGKPNRGNFDELKKFTELEIGKFYSILKLKKIKTRFGERLMVFSDGFRCYLPLRLASIDNEILDDLNKKPHLGFRRELNDAVEFYQSEARDSLL</sequence>
<reference evidence="1" key="1">
    <citation type="journal article" date="2014" name="PLoS ONE">
        <title>Transcriptome-Based Identification of ABC Transporters in the Western Tarnished Plant Bug Lygus hesperus.</title>
        <authorList>
            <person name="Hull J.J."/>
            <person name="Chaney K."/>
            <person name="Geib S.M."/>
            <person name="Fabrick J.A."/>
            <person name="Brent C.S."/>
            <person name="Walsh D."/>
            <person name="Lavine L.C."/>
        </authorList>
    </citation>
    <scope>NUCLEOTIDE SEQUENCE</scope>
</reference>
<reference evidence="1" key="2">
    <citation type="submission" date="2014-07" db="EMBL/GenBank/DDBJ databases">
        <authorList>
            <person name="Hull J."/>
        </authorList>
    </citation>
    <scope>NUCLEOTIDE SEQUENCE</scope>
</reference>
<gene>
    <name evidence="1" type="ORF">CM83_102468</name>
</gene>
<organism evidence="1">
    <name type="scientific">Lygus hesperus</name>
    <name type="common">Western plant bug</name>
    <dbReference type="NCBI Taxonomy" id="30085"/>
    <lineage>
        <taxon>Eukaryota</taxon>
        <taxon>Metazoa</taxon>
        <taxon>Ecdysozoa</taxon>
        <taxon>Arthropoda</taxon>
        <taxon>Hexapoda</taxon>
        <taxon>Insecta</taxon>
        <taxon>Pterygota</taxon>
        <taxon>Neoptera</taxon>
        <taxon>Paraneoptera</taxon>
        <taxon>Hemiptera</taxon>
        <taxon>Heteroptera</taxon>
        <taxon>Panheteroptera</taxon>
        <taxon>Cimicomorpha</taxon>
        <taxon>Miridae</taxon>
        <taxon>Mirini</taxon>
        <taxon>Lygus</taxon>
    </lineage>
</organism>
<protein>
    <submittedName>
        <fullName evidence="1">Uncharacterized protein</fullName>
    </submittedName>
</protein>
<name>A0A0A9XAU5_LYGHE</name>
<dbReference type="EMBL" id="GBHO01029409">
    <property type="protein sequence ID" value="JAG14195.1"/>
    <property type="molecule type" value="Transcribed_RNA"/>
</dbReference>
<proteinExistence type="predicted"/>
<dbReference type="AlphaFoldDB" id="A0A0A9XAU5"/>
<accession>A0A0A9XAU5</accession>